<feature type="transmembrane region" description="Helical" evidence="1">
    <location>
        <begin position="45"/>
        <end position="67"/>
    </location>
</feature>
<reference evidence="3" key="1">
    <citation type="submission" date="2019-08" db="EMBL/GenBank/DDBJ databases">
        <authorList>
            <person name="Kucharzyk K."/>
            <person name="Murdoch R.W."/>
            <person name="Higgins S."/>
            <person name="Loffler F."/>
        </authorList>
    </citation>
    <scope>NUCLEOTIDE SEQUENCE</scope>
</reference>
<feature type="domain" description="DUF112" evidence="2">
    <location>
        <begin position="17"/>
        <end position="72"/>
    </location>
</feature>
<proteinExistence type="predicted"/>
<keyword evidence="1" id="KW-0812">Transmembrane</keyword>
<comment type="caution">
    <text evidence="3">The sequence shown here is derived from an EMBL/GenBank/DDBJ whole genome shotgun (WGS) entry which is preliminary data.</text>
</comment>
<dbReference type="Pfam" id="PF01970">
    <property type="entry name" value="TctA"/>
    <property type="match status" value="1"/>
</dbReference>
<name>A0A644X6U1_9ZZZZ</name>
<evidence type="ECO:0000259" key="2">
    <source>
        <dbReference type="Pfam" id="PF01970"/>
    </source>
</evidence>
<keyword evidence="1" id="KW-0472">Membrane</keyword>
<evidence type="ECO:0000256" key="1">
    <source>
        <dbReference type="SAM" id="Phobius"/>
    </source>
</evidence>
<dbReference type="AlphaFoldDB" id="A0A644X6U1"/>
<organism evidence="3">
    <name type="scientific">bioreactor metagenome</name>
    <dbReference type="NCBI Taxonomy" id="1076179"/>
    <lineage>
        <taxon>unclassified sequences</taxon>
        <taxon>metagenomes</taxon>
        <taxon>ecological metagenomes</taxon>
    </lineage>
</organism>
<sequence>MEYFVYVAHELLNPYVILLMLFGCVMGIVFGAIPGLNADLAVTLMLPISFGMSTTSAFALLISSWVGGVSGSLSRRR</sequence>
<dbReference type="EMBL" id="VSSQ01001639">
    <property type="protein sequence ID" value="MPM10013.1"/>
    <property type="molecule type" value="Genomic_DNA"/>
</dbReference>
<protein>
    <recommendedName>
        <fullName evidence="2">DUF112 domain-containing protein</fullName>
    </recommendedName>
</protein>
<keyword evidence="1" id="KW-1133">Transmembrane helix</keyword>
<dbReference type="InterPro" id="IPR002823">
    <property type="entry name" value="DUF112_TM"/>
</dbReference>
<accession>A0A644X6U1</accession>
<feature type="transmembrane region" description="Helical" evidence="1">
    <location>
        <begin position="12"/>
        <end position="33"/>
    </location>
</feature>
<gene>
    <name evidence="3" type="ORF">SDC9_56337</name>
</gene>
<evidence type="ECO:0000313" key="3">
    <source>
        <dbReference type="EMBL" id="MPM10013.1"/>
    </source>
</evidence>